<organism evidence="1 2">
    <name type="scientific">Spirosoma agri</name>
    <dbReference type="NCBI Taxonomy" id="1987381"/>
    <lineage>
        <taxon>Bacteria</taxon>
        <taxon>Pseudomonadati</taxon>
        <taxon>Bacteroidota</taxon>
        <taxon>Cytophagia</taxon>
        <taxon>Cytophagales</taxon>
        <taxon>Cytophagaceae</taxon>
        <taxon>Spirosoma</taxon>
    </lineage>
</organism>
<dbReference type="RefSeq" id="WP_164038352.1">
    <property type="nucleotide sequence ID" value="NZ_JAAGNZ010000001.1"/>
</dbReference>
<proteinExistence type="predicted"/>
<reference evidence="1 2" key="1">
    <citation type="submission" date="2020-02" db="EMBL/GenBank/DDBJ databases">
        <title>Draft genome sequence of two Spirosoma agri KCTC 52727 and Spirosoma terrae KCTC 52035.</title>
        <authorList>
            <person name="Rojas J."/>
            <person name="Ambika Manirajan B."/>
            <person name="Ratering S."/>
            <person name="Suarez C."/>
            <person name="Schnell S."/>
        </authorList>
    </citation>
    <scope>NUCLEOTIDE SEQUENCE [LARGE SCALE GENOMIC DNA]</scope>
    <source>
        <strain evidence="1 2">KCTC 52727</strain>
    </source>
</reference>
<sequence length="131" mass="14825">MNKQDDVFVLEPVEPNKQYSQQVIAGKFRPSNKLVVSINGRRFIITVQQVMPFNPTDQQLSPIIKRFLALRRKNIGGVYLQTQSPKPFDFKKLAERSAIVDAHITQGGKLEELSGFNFILPAGLSSRARKQ</sequence>
<dbReference type="EMBL" id="JAAGNZ010000001">
    <property type="protein sequence ID" value="NEU67759.1"/>
    <property type="molecule type" value="Genomic_DNA"/>
</dbReference>
<protein>
    <submittedName>
        <fullName evidence="1">Uncharacterized protein</fullName>
    </submittedName>
</protein>
<comment type="caution">
    <text evidence="1">The sequence shown here is derived from an EMBL/GenBank/DDBJ whole genome shotgun (WGS) entry which is preliminary data.</text>
</comment>
<keyword evidence="2" id="KW-1185">Reference proteome</keyword>
<dbReference type="Proteomes" id="UP000477386">
    <property type="component" value="Unassembled WGS sequence"/>
</dbReference>
<name>A0A6M0IHK5_9BACT</name>
<dbReference type="AlphaFoldDB" id="A0A6M0IHK5"/>
<gene>
    <name evidence="1" type="ORF">GK091_12790</name>
</gene>
<evidence type="ECO:0000313" key="1">
    <source>
        <dbReference type="EMBL" id="NEU67759.1"/>
    </source>
</evidence>
<evidence type="ECO:0000313" key="2">
    <source>
        <dbReference type="Proteomes" id="UP000477386"/>
    </source>
</evidence>
<accession>A0A6M0IHK5</accession>